<dbReference type="Pfam" id="PF07596">
    <property type="entry name" value="SBP_bac_10"/>
    <property type="match status" value="1"/>
</dbReference>
<dbReference type="PANTHER" id="PTHR30093">
    <property type="entry name" value="GENERAL SECRETION PATHWAY PROTEIN G"/>
    <property type="match status" value="1"/>
</dbReference>
<dbReference type="NCBIfam" id="TIGR02532">
    <property type="entry name" value="IV_pilin_GFxxxE"/>
    <property type="match status" value="1"/>
</dbReference>
<dbReference type="InterPro" id="IPR011453">
    <property type="entry name" value="DUF1559"/>
</dbReference>
<evidence type="ECO:0000313" key="2">
    <source>
        <dbReference type="EMBL" id="QDS99279.1"/>
    </source>
</evidence>
<keyword evidence="3" id="KW-1185">Reference proteome</keyword>
<feature type="domain" description="DUF1559" evidence="1">
    <location>
        <begin position="40"/>
        <end position="320"/>
    </location>
</feature>
<dbReference type="Gene3D" id="3.30.700.10">
    <property type="entry name" value="Glycoprotein, Type 4 Pilin"/>
    <property type="match status" value="1"/>
</dbReference>
<dbReference type="PANTHER" id="PTHR30093:SF2">
    <property type="entry name" value="TYPE II SECRETION SYSTEM PROTEIN H"/>
    <property type="match status" value="1"/>
</dbReference>
<dbReference type="Pfam" id="PF07963">
    <property type="entry name" value="N_methyl"/>
    <property type="match status" value="1"/>
</dbReference>
<evidence type="ECO:0000313" key="3">
    <source>
        <dbReference type="Proteomes" id="UP000319852"/>
    </source>
</evidence>
<proteinExistence type="predicted"/>
<protein>
    <recommendedName>
        <fullName evidence="1">DUF1559 domain-containing protein</fullName>
    </recommendedName>
</protein>
<dbReference type="EMBL" id="CP036263">
    <property type="protein sequence ID" value="QDS99279.1"/>
    <property type="molecule type" value="Genomic_DNA"/>
</dbReference>
<gene>
    <name evidence="2" type="ORF">HG15A2_26010</name>
</gene>
<organism evidence="2 3">
    <name type="scientific">Adhaeretor mobilis</name>
    <dbReference type="NCBI Taxonomy" id="1930276"/>
    <lineage>
        <taxon>Bacteria</taxon>
        <taxon>Pseudomonadati</taxon>
        <taxon>Planctomycetota</taxon>
        <taxon>Planctomycetia</taxon>
        <taxon>Pirellulales</taxon>
        <taxon>Lacipirellulaceae</taxon>
        <taxon>Adhaeretor</taxon>
    </lineage>
</organism>
<dbReference type="SUPFAM" id="SSF54523">
    <property type="entry name" value="Pili subunits"/>
    <property type="match status" value="1"/>
</dbReference>
<reference evidence="2 3" key="1">
    <citation type="submission" date="2019-02" db="EMBL/GenBank/DDBJ databases">
        <title>Deep-cultivation of Planctomycetes and their phenomic and genomic characterization uncovers novel biology.</title>
        <authorList>
            <person name="Wiegand S."/>
            <person name="Jogler M."/>
            <person name="Boedeker C."/>
            <person name="Pinto D."/>
            <person name="Vollmers J."/>
            <person name="Rivas-Marin E."/>
            <person name="Kohn T."/>
            <person name="Peeters S.H."/>
            <person name="Heuer A."/>
            <person name="Rast P."/>
            <person name="Oberbeckmann S."/>
            <person name="Bunk B."/>
            <person name="Jeske O."/>
            <person name="Meyerdierks A."/>
            <person name="Storesund J.E."/>
            <person name="Kallscheuer N."/>
            <person name="Luecker S."/>
            <person name="Lage O.M."/>
            <person name="Pohl T."/>
            <person name="Merkel B.J."/>
            <person name="Hornburger P."/>
            <person name="Mueller R.-W."/>
            <person name="Bruemmer F."/>
            <person name="Labrenz M."/>
            <person name="Spormann A.M."/>
            <person name="Op den Camp H."/>
            <person name="Overmann J."/>
            <person name="Amann R."/>
            <person name="Jetten M.S.M."/>
            <person name="Mascher T."/>
            <person name="Medema M.H."/>
            <person name="Devos D.P."/>
            <person name="Kaster A.-K."/>
            <person name="Ovreas L."/>
            <person name="Rohde M."/>
            <person name="Galperin M.Y."/>
            <person name="Jogler C."/>
        </authorList>
    </citation>
    <scope>NUCLEOTIDE SEQUENCE [LARGE SCALE GENOMIC DNA]</scope>
    <source>
        <strain evidence="2 3">HG15A2</strain>
    </source>
</reference>
<dbReference type="AlphaFoldDB" id="A0A517MWN5"/>
<dbReference type="InterPro" id="IPR045584">
    <property type="entry name" value="Pilin-like"/>
</dbReference>
<sequence length="339" mass="36149">MDVPLVMKHLPKRAAFTLVELLVVIAIIGVLVGLLLPAVQAAREAARRTQCINNIKQIALAALTYESTHGNFPPGMLENGINNEPGVEPQRLGVLCHLLPFIEMSNVADLVEPSLSPDQLGDDNHGEGEWWEYDPLGNSEFNTRFVSQFKIPAFECPSDTIEGVVALVGMAGKGPNSTSSSTQWVNIRFFDNDEFGVSFGVKNYSGVAGVVGDIQGSKNVWSSHEGILGNRTKTKFANISDGASNTLLFGEIVGQNSGWLGAGGNGVVYSWIGTVNLPMWYWGSEGSSTIELRSFNSNHPGAVIFARADGSAGTVPEDADTTTMRNLSGMGDGTSASLD</sequence>
<dbReference type="OrthoDB" id="255848at2"/>
<dbReference type="InterPro" id="IPR012902">
    <property type="entry name" value="N_methyl_site"/>
</dbReference>
<name>A0A517MWN5_9BACT</name>
<evidence type="ECO:0000259" key="1">
    <source>
        <dbReference type="Pfam" id="PF07596"/>
    </source>
</evidence>
<dbReference type="KEGG" id="amob:HG15A2_26010"/>
<accession>A0A517MWN5</accession>
<dbReference type="Proteomes" id="UP000319852">
    <property type="component" value="Chromosome"/>
</dbReference>